<organism evidence="1 2">
    <name type="scientific">Tanacetum coccineum</name>
    <dbReference type="NCBI Taxonomy" id="301880"/>
    <lineage>
        <taxon>Eukaryota</taxon>
        <taxon>Viridiplantae</taxon>
        <taxon>Streptophyta</taxon>
        <taxon>Embryophyta</taxon>
        <taxon>Tracheophyta</taxon>
        <taxon>Spermatophyta</taxon>
        <taxon>Magnoliopsida</taxon>
        <taxon>eudicotyledons</taxon>
        <taxon>Gunneridae</taxon>
        <taxon>Pentapetalae</taxon>
        <taxon>asterids</taxon>
        <taxon>campanulids</taxon>
        <taxon>Asterales</taxon>
        <taxon>Asteraceae</taxon>
        <taxon>Asteroideae</taxon>
        <taxon>Anthemideae</taxon>
        <taxon>Anthemidinae</taxon>
        <taxon>Tanacetum</taxon>
    </lineage>
</organism>
<dbReference type="EMBL" id="BQNB010015861">
    <property type="protein sequence ID" value="GJT44986.1"/>
    <property type="molecule type" value="Genomic_DNA"/>
</dbReference>
<keyword evidence="2" id="KW-1185">Reference proteome</keyword>
<gene>
    <name evidence="1" type="ORF">Tco_0953701</name>
</gene>
<name>A0ABQ5E385_9ASTR</name>
<evidence type="ECO:0000313" key="2">
    <source>
        <dbReference type="Proteomes" id="UP001151760"/>
    </source>
</evidence>
<evidence type="ECO:0000313" key="1">
    <source>
        <dbReference type="EMBL" id="GJT44986.1"/>
    </source>
</evidence>
<sequence>MDVKSAFLYEKIEEEVYVCQPPGFEDLDFPNRVYKSLRFPGKEAIRSAATRRELVGLARLDSRPDGVMMMFAKSEMVCASVVIGVDFQSCCSVSCGYKRKKELLPLHLENVLEGMR</sequence>
<reference evidence="1" key="2">
    <citation type="submission" date="2022-01" db="EMBL/GenBank/DDBJ databases">
        <authorList>
            <person name="Yamashiro T."/>
            <person name="Shiraishi A."/>
            <person name="Satake H."/>
            <person name="Nakayama K."/>
        </authorList>
    </citation>
    <scope>NUCLEOTIDE SEQUENCE</scope>
</reference>
<accession>A0ABQ5E385</accession>
<reference evidence="1" key="1">
    <citation type="journal article" date="2022" name="Int. J. Mol. Sci.">
        <title>Draft Genome of Tanacetum Coccineum: Genomic Comparison of Closely Related Tanacetum-Family Plants.</title>
        <authorList>
            <person name="Yamashiro T."/>
            <person name="Shiraishi A."/>
            <person name="Nakayama K."/>
            <person name="Satake H."/>
        </authorList>
    </citation>
    <scope>NUCLEOTIDE SEQUENCE</scope>
</reference>
<proteinExistence type="predicted"/>
<dbReference type="Proteomes" id="UP001151760">
    <property type="component" value="Unassembled WGS sequence"/>
</dbReference>
<protein>
    <submittedName>
        <fullName evidence="1">Retrovirus-related pol polyprotein from transposon TNT 1-94</fullName>
    </submittedName>
</protein>
<comment type="caution">
    <text evidence="1">The sequence shown here is derived from an EMBL/GenBank/DDBJ whole genome shotgun (WGS) entry which is preliminary data.</text>
</comment>